<organism evidence="2 3">
    <name type="scientific">Geotalea daltonii (strain DSM 22248 / JCM 15807 / FRC-32)</name>
    <name type="common">Geobacter daltonii</name>
    <dbReference type="NCBI Taxonomy" id="316067"/>
    <lineage>
        <taxon>Bacteria</taxon>
        <taxon>Pseudomonadati</taxon>
        <taxon>Thermodesulfobacteriota</taxon>
        <taxon>Desulfuromonadia</taxon>
        <taxon>Geobacterales</taxon>
        <taxon>Geobacteraceae</taxon>
        <taxon>Geotalea</taxon>
    </lineage>
</organism>
<evidence type="ECO:0000313" key="3">
    <source>
        <dbReference type="Proteomes" id="UP000007721"/>
    </source>
</evidence>
<dbReference type="InterPro" id="IPR032811">
    <property type="entry name" value="Put_conjugal_transfer"/>
</dbReference>
<evidence type="ECO:0000313" key="2">
    <source>
        <dbReference type="EMBL" id="ACM22152.1"/>
    </source>
</evidence>
<dbReference type="RefSeq" id="WP_012648878.1">
    <property type="nucleotide sequence ID" value="NC_011979.1"/>
</dbReference>
<name>B9M7P6_GEODF</name>
<keyword evidence="1" id="KW-0732">Signal</keyword>
<dbReference type="Proteomes" id="UP000007721">
    <property type="component" value="Chromosome"/>
</dbReference>
<dbReference type="eggNOG" id="COG2067">
    <property type="taxonomic scope" value="Bacteria"/>
</dbReference>
<evidence type="ECO:0000256" key="1">
    <source>
        <dbReference type="SAM" id="SignalP"/>
    </source>
</evidence>
<protein>
    <recommendedName>
        <fullName evidence="4">Conjugal transfer protein TraF</fullName>
    </recommendedName>
</protein>
<dbReference type="AlphaFoldDB" id="B9M7P6"/>
<gene>
    <name evidence="2" type="ordered locus">Geob_3815</name>
</gene>
<dbReference type="Gene3D" id="2.40.160.60">
    <property type="entry name" value="Outer membrane protein transport protein (OMPP1/FadL/TodX)"/>
    <property type="match status" value="1"/>
</dbReference>
<keyword evidence="3" id="KW-1185">Reference proteome</keyword>
<sequence>MKRIWLSTCTLAVIMSGTSLAAEFQPMGTLGIGGAGVARTFDSHAPYWNPAGLAFNDKSFSSRVDASVGLKVNEGLADNVDRLSELDFDTFSKYNAGSATAQTVTDTIKALSILGDIEEKKGTLAVNGNAVVGFQIKHFAFGAFGTFEGFAQPVPDTTNILPNAGTTTAAITPNDLATPVAGSAASNIFFSQQQRTDIQMALTTNNQFTPAQAQDIINAADAQLAGSGISNQAATSSLITMGQTLANPGTKTLDNNTSSVLTKSLAYIEFPLSYGHAVPLGAFGTLGIGATAKILTGRVYQSQTYLLKSGTNVESSDIVSDMTDNFKDSTALGVDLGALWRPKDWVSVGIVAKHLNSPKFDAPDLKDKNGNVVPGSGGNVKLKPQVRMGVSIDPLTWLTLAADVDLTDNETVLSSDNYKSRNIGGGFEWHYFSWFKLRGGMYSNIAEKGIGPTATAGLTFGTKWINLDIDGAYGLDTAEYKDKSYPQEARVQTQINFLF</sequence>
<accession>B9M7P6</accession>
<evidence type="ECO:0008006" key="4">
    <source>
        <dbReference type="Google" id="ProtNLM"/>
    </source>
</evidence>
<dbReference type="HOGENOM" id="CLU_546011_0_0_7"/>
<dbReference type="Pfam" id="PF13729">
    <property type="entry name" value="TraF_2"/>
    <property type="match status" value="1"/>
</dbReference>
<feature type="signal peptide" evidence="1">
    <location>
        <begin position="1"/>
        <end position="21"/>
    </location>
</feature>
<dbReference type="EMBL" id="CP001390">
    <property type="protein sequence ID" value="ACM22152.1"/>
    <property type="molecule type" value="Genomic_DNA"/>
</dbReference>
<reference evidence="2 3" key="1">
    <citation type="submission" date="2009-01" db="EMBL/GenBank/DDBJ databases">
        <title>Complete sequence of Geobacter sp. FRC-32.</title>
        <authorList>
            <consortium name="US DOE Joint Genome Institute"/>
            <person name="Lucas S."/>
            <person name="Copeland A."/>
            <person name="Lapidus A."/>
            <person name="Glavina del Rio T."/>
            <person name="Dalin E."/>
            <person name="Tice H."/>
            <person name="Bruce D."/>
            <person name="Goodwin L."/>
            <person name="Pitluck S."/>
            <person name="Saunders E."/>
            <person name="Brettin T."/>
            <person name="Detter J.C."/>
            <person name="Han C."/>
            <person name="Larimer F."/>
            <person name="Land M."/>
            <person name="Hauser L."/>
            <person name="Kyrpides N."/>
            <person name="Ovchinnikova G."/>
            <person name="Kostka J."/>
            <person name="Richardson P."/>
        </authorList>
    </citation>
    <scope>NUCLEOTIDE SEQUENCE [LARGE SCALE GENOMIC DNA]</scope>
    <source>
        <strain evidence="3">DSM 22248 / JCM 15807 / FRC-32</strain>
    </source>
</reference>
<dbReference type="OrthoDB" id="5391531at2"/>
<dbReference type="STRING" id="316067.Geob_3815"/>
<proteinExistence type="predicted"/>
<feature type="chain" id="PRO_5002888796" description="Conjugal transfer protein TraF" evidence="1">
    <location>
        <begin position="22"/>
        <end position="499"/>
    </location>
</feature>
<dbReference type="KEGG" id="geo:Geob_3815"/>